<dbReference type="EMBL" id="JABCIY010000164">
    <property type="protein sequence ID" value="KAF7191031.1"/>
    <property type="molecule type" value="Genomic_DNA"/>
</dbReference>
<feature type="compositionally biased region" description="Basic and acidic residues" evidence="1">
    <location>
        <begin position="68"/>
        <end position="86"/>
    </location>
</feature>
<proteinExistence type="predicted"/>
<evidence type="ECO:0000313" key="4">
    <source>
        <dbReference type="Proteomes" id="UP000660729"/>
    </source>
</evidence>
<name>A0A8H6RJ75_9PEZI</name>
<sequence>MVAIKFLLLTTLLALGEAAAVQDKKPPKKPTEAQQKKIKAATEKFIKNKAVVKPKGGGGGLGESKLASNKDSDGKGQKFGEKCPAEQHDKDDRFQCDADGHFPYACCKTYKITVPFIGSFDTCAITCNTKETCDGLVQGDIYGNPVSAYCDNCRPYGFCDTSANKMFKMK</sequence>
<feature type="region of interest" description="Disordered" evidence="1">
    <location>
        <begin position="51"/>
        <end position="86"/>
    </location>
</feature>
<feature type="signal peptide" evidence="2">
    <location>
        <begin position="1"/>
        <end position="18"/>
    </location>
</feature>
<evidence type="ECO:0000256" key="2">
    <source>
        <dbReference type="SAM" id="SignalP"/>
    </source>
</evidence>
<organism evidence="3 4">
    <name type="scientific">Pseudocercospora fuligena</name>
    <dbReference type="NCBI Taxonomy" id="685502"/>
    <lineage>
        <taxon>Eukaryota</taxon>
        <taxon>Fungi</taxon>
        <taxon>Dikarya</taxon>
        <taxon>Ascomycota</taxon>
        <taxon>Pezizomycotina</taxon>
        <taxon>Dothideomycetes</taxon>
        <taxon>Dothideomycetidae</taxon>
        <taxon>Mycosphaerellales</taxon>
        <taxon>Mycosphaerellaceae</taxon>
        <taxon>Pseudocercospora</taxon>
    </lineage>
</organism>
<accession>A0A8H6RJ75</accession>
<evidence type="ECO:0000313" key="3">
    <source>
        <dbReference type="EMBL" id="KAF7191031.1"/>
    </source>
</evidence>
<protein>
    <submittedName>
        <fullName evidence="3">Uncharacterized protein</fullName>
    </submittedName>
</protein>
<feature type="chain" id="PRO_5034884832" evidence="2">
    <location>
        <begin position="19"/>
        <end position="170"/>
    </location>
</feature>
<dbReference type="Proteomes" id="UP000660729">
    <property type="component" value="Unassembled WGS sequence"/>
</dbReference>
<gene>
    <name evidence="3" type="ORF">HII31_07655</name>
</gene>
<reference evidence="3" key="1">
    <citation type="submission" date="2020-04" db="EMBL/GenBank/DDBJ databases">
        <title>Draft genome resource of the tomato pathogen Pseudocercospora fuligena.</title>
        <authorList>
            <person name="Zaccaron A."/>
        </authorList>
    </citation>
    <scope>NUCLEOTIDE SEQUENCE</scope>
    <source>
        <strain evidence="3">PF001</strain>
    </source>
</reference>
<comment type="caution">
    <text evidence="3">The sequence shown here is derived from an EMBL/GenBank/DDBJ whole genome shotgun (WGS) entry which is preliminary data.</text>
</comment>
<dbReference type="AlphaFoldDB" id="A0A8H6RJ75"/>
<keyword evidence="2" id="KW-0732">Signal</keyword>
<evidence type="ECO:0000256" key="1">
    <source>
        <dbReference type="SAM" id="MobiDB-lite"/>
    </source>
</evidence>
<keyword evidence="4" id="KW-1185">Reference proteome</keyword>